<sequence>MWQVVDLGGAGHRLRERAEINDVAAVRSPDGRLYVLLERQGLVYGPWARDLVLDEVDEDHANVSVVVVGTVPRCARTGALDDAACIAIGEQAAENPGRVFSLDPPATEEERVLSELIVELLPIRRLSMTDSLPMVGADSLVLAELSAALTVRFGVSLNAMTLFEADNVRELAAAVFGGALNKRDDVAG</sequence>
<dbReference type="PROSITE" id="PS50075">
    <property type="entry name" value="CARRIER"/>
    <property type="match status" value="1"/>
</dbReference>
<protein>
    <recommendedName>
        <fullName evidence="3">Carrier domain-containing protein</fullName>
    </recommendedName>
</protein>
<comment type="caution">
    <text evidence="4">The sequence shown here is derived from an EMBL/GenBank/DDBJ whole genome shotgun (WGS) entry which is preliminary data.</text>
</comment>
<dbReference type="Gene3D" id="1.10.1200.10">
    <property type="entry name" value="ACP-like"/>
    <property type="match status" value="1"/>
</dbReference>
<reference evidence="4 5" key="1">
    <citation type="submission" date="2021-01" db="EMBL/GenBank/DDBJ databases">
        <title>Whole genome shotgun sequence of Verrucosispora andamanensis NBRC 109075.</title>
        <authorList>
            <person name="Komaki H."/>
            <person name="Tamura T."/>
        </authorList>
    </citation>
    <scope>NUCLEOTIDE SEQUENCE [LARGE SCALE GENOMIC DNA]</scope>
    <source>
        <strain evidence="4 5">NBRC 109075</strain>
    </source>
</reference>
<evidence type="ECO:0000256" key="1">
    <source>
        <dbReference type="ARBA" id="ARBA00022450"/>
    </source>
</evidence>
<dbReference type="InterPro" id="IPR009081">
    <property type="entry name" value="PP-bd_ACP"/>
</dbReference>
<gene>
    <name evidence="4" type="ORF">Van01_52830</name>
</gene>
<dbReference type="Pfam" id="PF00550">
    <property type="entry name" value="PP-binding"/>
    <property type="match status" value="1"/>
</dbReference>
<dbReference type="EMBL" id="BOOZ01000043">
    <property type="protein sequence ID" value="GIJ12069.1"/>
    <property type="molecule type" value="Genomic_DNA"/>
</dbReference>
<keyword evidence="2" id="KW-0597">Phosphoprotein</keyword>
<evidence type="ECO:0000313" key="5">
    <source>
        <dbReference type="Proteomes" id="UP000647017"/>
    </source>
</evidence>
<dbReference type="Proteomes" id="UP000647017">
    <property type="component" value="Unassembled WGS sequence"/>
</dbReference>
<dbReference type="RefSeq" id="WP_204013054.1">
    <property type="nucleotide sequence ID" value="NZ_BOOZ01000043.1"/>
</dbReference>
<organism evidence="4 5">
    <name type="scientific">Micromonospora andamanensis</name>
    <dbReference type="NCBI Taxonomy" id="1287068"/>
    <lineage>
        <taxon>Bacteria</taxon>
        <taxon>Bacillati</taxon>
        <taxon>Actinomycetota</taxon>
        <taxon>Actinomycetes</taxon>
        <taxon>Micromonosporales</taxon>
        <taxon>Micromonosporaceae</taxon>
        <taxon>Micromonospora</taxon>
    </lineage>
</organism>
<dbReference type="PROSITE" id="PS00012">
    <property type="entry name" value="PHOSPHOPANTETHEINE"/>
    <property type="match status" value="1"/>
</dbReference>
<keyword evidence="1" id="KW-0596">Phosphopantetheine</keyword>
<dbReference type="InterPro" id="IPR036736">
    <property type="entry name" value="ACP-like_sf"/>
</dbReference>
<name>A0ABQ4I2E3_9ACTN</name>
<dbReference type="InterPro" id="IPR006162">
    <property type="entry name" value="Ppantetheine_attach_site"/>
</dbReference>
<accession>A0ABQ4I2E3</accession>
<keyword evidence="5" id="KW-1185">Reference proteome</keyword>
<proteinExistence type="predicted"/>
<evidence type="ECO:0000256" key="2">
    <source>
        <dbReference type="ARBA" id="ARBA00022553"/>
    </source>
</evidence>
<feature type="domain" description="Carrier" evidence="3">
    <location>
        <begin position="104"/>
        <end position="179"/>
    </location>
</feature>
<dbReference type="SMART" id="SM00823">
    <property type="entry name" value="PKS_PP"/>
    <property type="match status" value="1"/>
</dbReference>
<dbReference type="InterPro" id="IPR020806">
    <property type="entry name" value="PKS_PP-bd"/>
</dbReference>
<evidence type="ECO:0000313" key="4">
    <source>
        <dbReference type="EMBL" id="GIJ12069.1"/>
    </source>
</evidence>
<evidence type="ECO:0000259" key="3">
    <source>
        <dbReference type="PROSITE" id="PS50075"/>
    </source>
</evidence>
<dbReference type="SUPFAM" id="SSF47336">
    <property type="entry name" value="ACP-like"/>
    <property type="match status" value="1"/>
</dbReference>